<dbReference type="Pfam" id="PF05368">
    <property type="entry name" value="NmrA"/>
    <property type="match status" value="1"/>
</dbReference>
<evidence type="ECO:0000313" key="3">
    <source>
        <dbReference type="Proteomes" id="UP000053257"/>
    </source>
</evidence>
<dbReference type="InterPro" id="IPR008030">
    <property type="entry name" value="NmrA-like"/>
</dbReference>
<dbReference type="InterPro" id="IPR036291">
    <property type="entry name" value="NAD(P)-bd_dom_sf"/>
</dbReference>
<dbReference type="STRING" id="745531.A0A0C3NYI7"/>
<protein>
    <recommendedName>
        <fullName evidence="1">NmrA-like domain-containing protein</fullName>
    </recommendedName>
</protein>
<dbReference type="EMBL" id="KN840454">
    <property type="protein sequence ID" value="KIP10529.1"/>
    <property type="molecule type" value="Genomic_DNA"/>
</dbReference>
<feature type="domain" description="NmrA-like" evidence="1">
    <location>
        <begin position="7"/>
        <end position="83"/>
    </location>
</feature>
<dbReference type="GO" id="GO:0005737">
    <property type="term" value="C:cytoplasm"/>
    <property type="evidence" value="ECO:0007669"/>
    <property type="project" value="TreeGrafter"/>
</dbReference>
<evidence type="ECO:0000259" key="1">
    <source>
        <dbReference type="Pfam" id="PF05368"/>
    </source>
</evidence>
<proteinExistence type="predicted"/>
<organism evidence="2 3">
    <name type="scientific">Phlebiopsis gigantea (strain 11061_1 CR5-6)</name>
    <name type="common">White-rot fungus</name>
    <name type="synonym">Peniophora gigantea</name>
    <dbReference type="NCBI Taxonomy" id="745531"/>
    <lineage>
        <taxon>Eukaryota</taxon>
        <taxon>Fungi</taxon>
        <taxon>Dikarya</taxon>
        <taxon>Basidiomycota</taxon>
        <taxon>Agaricomycotina</taxon>
        <taxon>Agaricomycetes</taxon>
        <taxon>Polyporales</taxon>
        <taxon>Phanerochaetaceae</taxon>
        <taxon>Phlebiopsis</taxon>
    </lineage>
</organism>
<dbReference type="AlphaFoldDB" id="A0A0C3NYI7"/>
<dbReference type="HOGENOM" id="CLU_007383_12_1_1"/>
<dbReference type="PANTHER" id="PTHR48079:SF6">
    <property type="entry name" value="NAD(P)-BINDING DOMAIN-CONTAINING PROTEIN-RELATED"/>
    <property type="match status" value="1"/>
</dbReference>
<dbReference type="Gene3D" id="3.40.50.720">
    <property type="entry name" value="NAD(P)-binding Rossmann-like Domain"/>
    <property type="match status" value="1"/>
</dbReference>
<dbReference type="GO" id="GO:0004029">
    <property type="term" value="F:aldehyde dehydrogenase (NAD+) activity"/>
    <property type="evidence" value="ECO:0007669"/>
    <property type="project" value="TreeGrafter"/>
</dbReference>
<gene>
    <name evidence="2" type="ORF">PHLGIDRAFT_28468</name>
</gene>
<name>A0A0C3NYI7_PHLG1</name>
<accession>A0A0C3NYI7</accession>
<keyword evidence="3" id="KW-1185">Reference proteome</keyword>
<dbReference type="InterPro" id="IPR051783">
    <property type="entry name" value="NAD(P)-dependent_oxidoreduct"/>
</dbReference>
<dbReference type="OrthoDB" id="10262413at2759"/>
<sequence>MPAALKTPILFLGATGYIGGSVLARLLARPDADSLEITALVRSEAKARKLEAFGVKTVLGSIQDTDVLENLASQSHVVFSIADCDDVPQIEAILRGLKTRRASGDYPILIHTSGTGVFVTEAKGMYPRELVYDDTDPAQIETLPLEAQHRPVDLRIVQADKEGYVRTYIILPCAIYGIASTVLTAAGVQNPYSVQIPTLIRAALARKQGGMVGRGAAVWNNVHVDDVADLYLVLYSAATAPGSTTPHGREGFYIAENGTHAWSAVGKQVAQVLYDRGLGGSPEPTTFSARELVEHFGSEETGNFLVGSNSRGVANRSRAVGWKPRYTNEDMLASIAPEVEAVLKQQGSR</sequence>
<reference evidence="2 3" key="1">
    <citation type="journal article" date="2014" name="PLoS Genet.">
        <title>Analysis of the Phlebiopsis gigantea genome, transcriptome and secretome provides insight into its pioneer colonization strategies of wood.</title>
        <authorList>
            <person name="Hori C."/>
            <person name="Ishida T."/>
            <person name="Igarashi K."/>
            <person name="Samejima M."/>
            <person name="Suzuki H."/>
            <person name="Master E."/>
            <person name="Ferreira P."/>
            <person name="Ruiz-Duenas F.J."/>
            <person name="Held B."/>
            <person name="Canessa P."/>
            <person name="Larrondo L.F."/>
            <person name="Schmoll M."/>
            <person name="Druzhinina I.S."/>
            <person name="Kubicek C.P."/>
            <person name="Gaskell J.A."/>
            <person name="Kersten P."/>
            <person name="St John F."/>
            <person name="Glasner J."/>
            <person name="Sabat G."/>
            <person name="Splinter BonDurant S."/>
            <person name="Syed K."/>
            <person name="Yadav J."/>
            <person name="Mgbeahuruike A.C."/>
            <person name="Kovalchuk A."/>
            <person name="Asiegbu F.O."/>
            <person name="Lackner G."/>
            <person name="Hoffmeister D."/>
            <person name="Rencoret J."/>
            <person name="Gutierrez A."/>
            <person name="Sun H."/>
            <person name="Lindquist E."/>
            <person name="Barry K."/>
            <person name="Riley R."/>
            <person name="Grigoriev I.V."/>
            <person name="Henrissat B."/>
            <person name="Kues U."/>
            <person name="Berka R.M."/>
            <person name="Martinez A.T."/>
            <person name="Covert S.F."/>
            <person name="Blanchette R.A."/>
            <person name="Cullen D."/>
        </authorList>
    </citation>
    <scope>NUCLEOTIDE SEQUENCE [LARGE SCALE GENOMIC DNA]</scope>
    <source>
        <strain evidence="2 3">11061_1 CR5-6</strain>
    </source>
</reference>
<dbReference type="PANTHER" id="PTHR48079">
    <property type="entry name" value="PROTEIN YEEZ"/>
    <property type="match status" value="1"/>
</dbReference>
<dbReference type="Proteomes" id="UP000053257">
    <property type="component" value="Unassembled WGS sequence"/>
</dbReference>
<dbReference type="SUPFAM" id="SSF51735">
    <property type="entry name" value="NAD(P)-binding Rossmann-fold domains"/>
    <property type="match status" value="1"/>
</dbReference>
<evidence type="ECO:0000313" key="2">
    <source>
        <dbReference type="EMBL" id="KIP10529.1"/>
    </source>
</evidence>